<feature type="compositionally biased region" description="Polar residues" evidence="4">
    <location>
        <begin position="124"/>
        <end position="144"/>
    </location>
</feature>
<dbReference type="SMART" id="SM00906">
    <property type="entry name" value="Fungal_trans"/>
    <property type="match status" value="1"/>
</dbReference>
<dbReference type="SUPFAM" id="SSF57701">
    <property type="entry name" value="Zn2/Cys6 DNA-binding domain"/>
    <property type="match status" value="1"/>
</dbReference>
<dbReference type="PANTHER" id="PTHR31001">
    <property type="entry name" value="UNCHARACTERIZED TRANSCRIPTIONAL REGULATORY PROTEIN"/>
    <property type="match status" value="1"/>
</dbReference>
<organism evidence="7 8">
    <name type="scientific">Sporothrix schenckii 1099-18</name>
    <dbReference type="NCBI Taxonomy" id="1397361"/>
    <lineage>
        <taxon>Eukaryota</taxon>
        <taxon>Fungi</taxon>
        <taxon>Dikarya</taxon>
        <taxon>Ascomycota</taxon>
        <taxon>Pezizomycotina</taxon>
        <taxon>Sordariomycetes</taxon>
        <taxon>Sordariomycetidae</taxon>
        <taxon>Ophiostomatales</taxon>
        <taxon>Ophiostomataceae</taxon>
        <taxon>Sporothrix</taxon>
    </lineage>
</organism>
<dbReference type="EMBL" id="AXCR01000010">
    <property type="protein sequence ID" value="KJR82430.1"/>
    <property type="molecule type" value="Genomic_DNA"/>
</dbReference>
<feature type="region of interest" description="Disordered" evidence="4">
    <location>
        <begin position="124"/>
        <end position="155"/>
    </location>
</feature>
<comment type="subcellular location">
    <subcellularLocation>
        <location evidence="1">Nucleus</location>
    </subcellularLocation>
</comment>
<dbReference type="GO" id="GO:0003677">
    <property type="term" value="F:DNA binding"/>
    <property type="evidence" value="ECO:0007669"/>
    <property type="project" value="InterPro"/>
</dbReference>
<dbReference type="Proteomes" id="UP000033710">
    <property type="component" value="Unassembled WGS sequence"/>
</dbReference>
<dbReference type="PANTHER" id="PTHR31001:SF49">
    <property type="entry name" value="ZN(II)2CYS6 TRANSCRIPTION FACTOR (EUROFUNG)"/>
    <property type="match status" value="1"/>
</dbReference>
<dbReference type="InterPro" id="IPR036864">
    <property type="entry name" value="Zn2-C6_fun-type_DNA-bd_sf"/>
</dbReference>
<reference evidence="7 8" key="1">
    <citation type="journal article" date="2014" name="BMC Genomics">
        <title>Comparative genomics of the major fungal agents of human and animal Sporotrichosis: Sporothrix schenckii and Sporothrix brasiliensis.</title>
        <authorList>
            <person name="Teixeira M.M."/>
            <person name="de Almeida L.G."/>
            <person name="Kubitschek-Barreira P."/>
            <person name="Alves F.L."/>
            <person name="Kioshima E.S."/>
            <person name="Abadio A.K."/>
            <person name="Fernandes L."/>
            <person name="Derengowski L.S."/>
            <person name="Ferreira K.S."/>
            <person name="Souza R.C."/>
            <person name="Ruiz J.C."/>
            <person name="de Andrade N.C."/>
            <person name="Paes H.C."/>
            <person name="Nicola A.M."/>
            <person name="Albuquerque P."/>
            <person name="Gerber A.L."/>
            <person name="Martins V.P."/>
            <person name="Peconick L.D."/>
            <person name="Neto A.V."/>
            <person name="Chaucanez C.B."/>
            <person name="Silva P.A."/>
            <person name="Cunha O.L."/>
            <person name="de Oliveira F.F."/>
            <person name="dos Santos T.C."/>
            <person name="Barros A.L."/>
            <person name="Soares M.A."/>
            <person name="de Oliveira L.M."/>
            <person name="Marini M.M."/>
            <person name="Villalobos-Duno H."/>
            <person name="Cunha M.M."/>
            <person name="de Hoog S."/>
            <person name="da Silveira J.F."/>
            <person name="Henrissat B."/>
            <person name="Nino-Vega G.A."/>
            <person name="Cisalpino P.S."/>
            <person name="Mora-Montes H.M."/>
            <person name="Almeida S.R."/>
            <person name="Stajich J.E."/>
            <person name="Lopes-Bezerra L.M."/>
            <person name="Vasconcelos A.T."/>
            <person name="Felipe M.S."/>
        </authorList>
    </citation>
    <scope>NUCLEOTIDE SEQUENCE [LARGE SCALE GENOMIC DNA]</scope>
    <source>
        <strain evidence="7 8">1099-18</strain>
    </source>
</reference>
<evidence type="ECO:0000313" key="8">
    <source>
        <dbReference type="Proteomes" id="UP000033710"/>
    </source>
</evidence>
<reference evidence="7 8" key="2">
    <citation type="journal article" date="2015" name="Eukaryot. Cell">
        <title>Asexual propagation of a virulent clone complex in a human and feline outbreak of sporotrichosis.</title>
        <authorList>
            <person name="Teixeira Mde M."/>
            <person name="Rodrigues A.M."/>
            <person name="Tsui C.K."/>
            <person name="de Almeida L.G."/>
            <person name="Van Diepeningen A.D."/>
            <person name="van den Ende B.G."/>
            <person name="Fernandes G.F."/>
            <person name="Kano R."/>
            <person name="Hamelin R.C."/>
            <person name="Lopes-Bezerra L.M."/>
            <person name="Vasconcelos A.T."/>
            <person name="de Hoog S."/>
            <person name="de Camargo Z.P."/>
            <person name="Felipe M.S."/>
        </authorList>
    </citation>
    <scope>NUCLEOTIDE SEQUENCE [LARGE SCALE GENOMIC DNA]</scope>
    <source>
        <strain evidence="7 8">1099-18</strain>
    </source>
</reference>
<dbReference type="CDD" id="cd00067">
    <property type="entry name" value="GAL4"/>
    <property type="match status" value="1"/>
</dbReference>
<dbReference type="Gene3D" id="4.10.240.10">
    <property type="entry name" value="Zn(2)-C6 fungal-type DNA-binding domain"/>
    <property type="match status" value="1"/>
</dbReference>
<dbReference type="CDD" id="cd12148">
    <property type="entry name" value="fungal_TF_MHR"/>
    <property type="match status" value="1"/>
</dbReference>
<dbReference type="GO" id="GO:0000981">
    <property type="term" value="F:DNA-binding transcription factor activity, RNA polymerase II-specific"/>
    <property type="evidence" value="ECO:0007669"/>
    <property type="project" value="InterPro"/>
</dbReference>
<feature type="compositionally biased region" description="Low complexity" evidence="4">
    <location>
        <begin position="1"/>
        <end position="14"/>
    </location>
</feature>
<dbReference type="OrthoDB" id="762982at2759"/>
<keyword evidence="2" id="KW-0479">Metal-binding</keyword>
<sequence length="891" mass="98171">MSPTSQSTPSSSGRSPEEQFRVVRKRNRVPLSCYPCRTKKKCDRGHPCSNCVKRDGDSASTCTYAAPVNRKKNQAASASPDDMQNRIDRLENLVLSLMHTGNGVDAATAASAASIVPGVSAATSVSRTDSISSAPKDTGSSQPQDDMDDESDVDDGLATSLGVLKVDTDRGKSMYIGQEHWHTILSDIAEVKNYFVMHRKDLEKSYERVLQSKPATAREAPTFLLGAEPTTEGDLRAELPPKSTVLTLCGRYFNSMDNAVNIIHAPTFNAQLRSHWQNPSKTPIMWLGLLYSVMCLAMLSYHKVGDEPPEWKGHAMELASLFRVRTVQCLTTADYTKPVEYTVETMILYVFGEYSSRWDADLGLWLIGSLITRVAFRMGYHRDAKWFPSITPFQAEMRRRTWALVRMCDVMFSHQVSLPNMIYDHDCDTQLPLNIFDEEFGPNTKVLPPSRPNSEPTPIAYMIAKVKLCLELGNILQATTRVGKPVPYEEILRYDARLREVKEEIPSHLKLQPLEGSQDPLTLIIARFNIDSLYQKIMCLLHRKYLSRARQNPRYAHSRRSAIEASMETLHHLQTLNKESQANGRLRSIKWYVASIATKDFLLPAMLVALEVRYDNLASKDGQEEDGFWTREQRADMINMLTTTKEIWRPLADGSMEAYKAYNIIRIVLEKIGSPPPTGPRPTEAFVTSGICSIDPPLAAKSTPSDNSVQVDTPLTDPAMDQSDMMAPLNMMSGTIPGFESASTTTSPSTAANTAAINTAATNSMFGSMPAPGGTAFDTIDPTLSAAIDGGLTATDLNGDMMSSMAGFNMFSQAMGSGVPNIMDDAMDFTTNFDWDTLQSYAQSGPFAAGDQTFQFFSSSDQPLGTNVASDGTGNTFNYSGTDMPSSGPST</sequence>
<dbReference type="GO" id="GO:0008270">
    <property type="term" value="F:zinc ion binding"/>
    <property type="evidence" value="ECO:0007669"/>
    <property type="project" value="InterPro"/>
</dbReference>
<dbReference type="AlphaFoldDB" id="A0A0F2M115"/>
<evidence type="ECO:0000256" key="2">
    <source>
        <dbReference type="ARBA" id="ARBA00022723"/>
    </source>
</evidence>
<dbReference type="InterPro" id="IPR001138">
    <property type="entry name" value="Zn2Cys6_DnaBD"/>
</dbReference>
<dbReference type="VEuPathDB" id="FungiDB:SPSK_03025"/>
<dbReference type="Pfam" id="PF04082">
    <property type="entry name" value="Fungal_trans"/>
    <property type="match status" value="1"/>
</dbReference>
<dbReference type="GO" id="GO:0006351">
    <property type="term" value="P:DNA-templated transcription"/>
    <property type="evidence" value="ECO:0007669"/>
    <property type="project" value="InterPro"/>
</dbReference>
<feature type="compositionally biased region" description="Acidic residues" evidence="4">
    <location>
        <begin position="145"/>
        <end position="155"/>
    </location>
</feature>
<dbReference type="InterPro" id="IPR007219">
    <property type="entry name" value="XnlR_reg_dom"/>
</dbReference>
<evidence type="ECO:0000256" key="4">
    <source>
        <dbReference type="SAM" id="MobiDB-lite"/>
    </source>
</evidence>
<comment type="caution">
    <text evidence="7">The sequence shown here is derived from an EMBL/GenBank/DDBJ whole genome shotgun (WGS) entry which is preliminary data.</text>
</comment>
<proteinExistence type="predicted"/>
<evidence type="ECO:0000313" key="7">
    <source>
        <dbReference type="EMBL" id="KJR82430.1"/>
    </source>
</evidence>
<feature type="region of interest" description="Disordered" evidence="4">
    <location>
        <begin position="1"/>
        <end position="22"/>
    </location>
</feature>
<protein>
    <submittedName>
        <fullName evidence="7">C6 transcription factor</fullName>
    </submittedName>
</protein>
<dbReference type="InterPro" id="IPR050613">
    <property type="entry name" value="Sec_Metabolite_Reg"/>
</dbReference>
<dbReference type="GeneID" id="27665146"/>
<name>A0A0F2M115_SPOSC</name>
<evidence type="ECO:0000256" key="3">
    <source>
        <dbReference type="ARBA" id="ARBA00023242"/>
    </source>
</evidence>
<keyword evidence="3" id="KW-0539">Nucleus</keyword>
<feature type="domain" description="Xylanolytic transcriptional activator regulatory" evidence="6">
    <location>
        <begin position="364"/>
        <end position="438"/>
    </location>
</feature>
<dbReference type="RefSeq" id="XP_016585106.1">
    <property type="nucleotide sequence ID" value="XM_016729869.1"/>
</dbReference>
<feature type="region of interest" description="Disordered" evidence="4">
    <location>
        <begin position="865"/>
        <end position="891"/>
    </location>
</feature>
<dbReference type="KEGG" id="ssck:SPSK_03025"/>
<dbReference type="GO" id="GO:0005634">
    <property type="term" value="C:nucleus"/>
    <property type="evidence" value="ECO:0007669"/>
    <property type="project" value="UniProtKB-SubCell"/>
</dbReference>
<dbReference type="SMART" id="SM00066">
    <property type="entry name" value="GAL4"/>
    <property type="match status" value="1"/>
</dbReference>
<evidence type="ECO:0000256" key="1">
    <source>
        <dbReference type="ARBA" id="ARBA00004123"/>
    </source>
</evidence>
<feature type="domain" description="Zn(2)-C6 fungal-type" evidence="5">
    <location>
        <begin position="27"/>
        <end position="73"/>
    </location>
</feature>
<accession>A0A0F2M115</accession>
<evidence type="ECO:0000259" key="5">
    <source>
        <dbReference type="SMART" id="SM00066"/>
    </source>
</evidence>
<gene>
    <name evidence="7" type="ORF">SPSK_03025</name>
</gene>
<evidence type="ECO:0000259" key="6">
    <source>
        <dbReference type="SMART" id="SM00906"/>
    </source>
</evidence>